<proteinExistence type="predicted"/>
<evidence type="ECO:0000313" key="2">
    <source>
        <dbReference type="EMBL" id="KAF0755120.1"/>
    </source>
</evidence>
<dbReference type="Proteomes" id="UP000469452">
    <property type="component" value="Unassembled WGS sequence"/>
</dbReference>
<feature type="region of interest" description="Disordered" evidence="1">
    <location>
        <begin position="44"/>
        <end position="66"/>
    </location>
</feature>
<sequence length="128" mass="13376">MLPCLASPRNYEQDDDVITVTTGSSIGDVAFTISNEVATTSPLAATSASETAPDATFTSHPKHPKQITPWEAANRIEDELANVQQALAFLASATTAPSMISSVDLSSSSSSPHRTPTPLGCKVTPSLF</sequence>
<accession>A0A6A5AQ12</accession>
<feature type="region of interest" description="Disordered" evidence="1">
    <location>
        <begin position="101"/>
        <end position="128"/>
    </location>
</feature>
<dbReference type="AlphaFoldDB" id="A0A6A5AQ12"/>
<evidence type="ECO:0000256" key="1">
    <source>
        <dbReference type="SAM" id="MobiDB-lite"/>
    </source>
</evidence>
<comment type="caution">
    <text evidence="2">The sequence shown here is derived from an EMBL/GenBank/DDBJ whole genome shotgun (WGS) entry which is preliminary data.</text>
</comment>
<evidence type="ECO:0000313" key="3">
    <source>
        <dbReference type="Proteomes" id="UP000469452"/>
    </source>
</evidence>
<gene>
    <name evidence="2" type="ORF">AaE_005077</name>
</gene>
<protein>
    <submittedName>
        <fullName evidence="2">Uncharacterized protein</fullName>
    </submittedName>
</protein>
<dbReference type="EMBL" id="VJMI01010660">
    <property type="protein sequence ID" value="KAF0755120.1"/>
    <property type="molecule type" value="Genomic_DNA"/>
</dbReference>
<reference evidence="2 3" key="1">
    <citation type="submission" date="2019-06" db="EMBL/GenBank/DDBJ databases">
        <title>Genomics analysis of Aphanomyces spp. identifies a new class of oomycete effector associated with host adaptation.</title>
        <authorList>
            <person name="Gaulin E."/>
        </authorList>
    </citation>
    <scope>NUCLEOTIDE SEQUENCE [LARGE SCALE GENOMIC DNA]</scope>
    <source>
        <strain evidence="2 3">E</strain>
    </source>
</reference>
<name>A0A6A5AQ12_APHAT</name>
<feature type="compositionally biased region" description="Low complexity" evidence="1">
    <location>
        <begin position="101"/>
        <end position="111"/>
    </location>
</feature>
<organism evidence="2 3">
    <name type="scientific">Aphanomyces astaci</name>
    <name type="common">Crayfish plague agent</name>
    <dbReference type="NCBI Taxonomy" id="112090"/>
    <lineage>
        <taxon>Eukaryota</taxon>
        <taxon>Sar</taxon>
        <taxon>Stramenopiles</taxon>
        <taxon>Oomycota</taxon>
        <taxon>Saprolegniomycetes</taxon>
        <taxon>Saprolegniales</taxon>
        <taxon>Verrucalvaceae</taxon>
        <taxon>Aphanomyces</taxon>
    </lineage>
</organism>